<dbReference type="RefSeq" id="WP_003129210.1">
    <property type="nucleotide sequence ID" value="NZ_BSAO01000022.1"/>
</dbReference>
<dbReference type="EMBL" id="WXZT01000012">
    <property type="protein sequence ID" value="MZZ14033.1"/>
    <property type="molecule type" value="Genomic_DNA"/>
</dbReference>
<evidence type="ECO:0000313" key="1">
    <source>
        <dbReference type="EMBL" id="MZZ14033.1"/>
    </source>
</evidence>
<dbReference type="NCBIfam" id="TIGR01634">
    <property type="entry name" value="tail_P2_I"/>
    <property type="match status" value="1"/>
</dbReference>
<name>A0A3E1N729_PSEAI</name>
<dbReference type="AlphaFoldDB" id="A0A3E1N729"/>
<accession>A0A3E1N729</accession>
<organism evidence="1 2">
    <name type="scientific">Pseudomonas aeruginosa</name>
    <dbReference type="NCBI Taxonomy" id="287"/>
    <lineage>
        <taxon>Bacteria</taxon>
        <taxon>Pseudomonadati</taxon>
        <taxon>Pseudomonadota</taxon>
        <taxon>Gammaproteobacteria</taxon>
        <taxon>Pseudomonadales</taxon>
        <taxon>Pseudomonadaceae</taxon>
        <taxon>Pseudomonas</taxon>
    </lineage>
</organism>
<dbReference type="Proteomes" id="UP000644192">
    <property type="component" value="Unassembled WGS sequence"/>
</dbReference>
<dbReference type="Pfam" id="PF09684">
    <property type="entry name" value="Tail_P2_I"/>
    <property type="match status" value="1"/>
</dbReference>
<gene>
    <name evidence="1" type="ORF">GUL26_17425</name>
</gene>
<sequence>MSSRLLPPNRSSLERSLGDVLPAELPVPLRELHDPARCEAALLPYLAWTRSVDRWDPDWSDEAKRNAVATSFVLHQRKGTLTALRQVVEPIGALSEVTEWWQRSPTGVPGTFEITVDVSDRGIDEGTALELERLLDDVRPVSRHLTRLDLRITPVIRSRHGLAVTDGDTLEIFPWKQ</sequence>
<dbReference type="InterPro" id="IPR006521">
    <property type="entry name" value="Tail_protein_I"/>
</dbReference>
<comment type="caution">
    <text evidence="1">The sequence shown here is derived from an EMBL/GenBank/DDBJ whole genome shotgun (WGS) entry which is preliminary data.</text>
</comment>
<protein>
    <submittedName>
        <fullName evidence="1">Phage tail protein I</fullName>
    </submittedName>
</protein>
<evidence type="ECO:0000313" key="2">
    <source>
        <dbReference type="Proteomes" id="UP000644192"/>
    </source>
</evidence>
<reference evidence="1" key="1">
    <citation type="submission" date="2020-01" db="EMBL/GenBank/DDBJ databases">
        <title>Bacteria Cultured from War Wounds Associated with the Conflict in Eastern Ukraine.</title>
        <authorList>
            <person name="Snesrud E."/>
            <person name="Galac M.R."/>
            <person name="Mc Gann P."/>
            <person name="Valentine K."/>
            <person name="Viacheslav K."/>
        </authorList>
    </citation>
    <scope>NUCLEOTIDE SEQUENCE</scope>
    <source>
        <strain evidence="1">VNMU148</strain>
    </source>
</reference>
<proteinExistence type="predicted"/>